<keyword evidence="3" id="KW-1185">Reference proteome</keyword>
<evidence type="ECO:0000256" key="1">
    <source>
        <dbReference type="SAM" id="MobiDB-lite"/>
    </source>
</evidence>
<name>A0A835CGB0_9FABA</name>
<feature type="region of interest" description="Disordered" evidence="1">
    <location>
        <begin position="44"/>
        <end position="79"/>
    </location>
</feature>
<dbReference type="AlphaFoldDB" id="A0A835CGB0"/>
<dbReference type="EMBL" id="JAAIUW010000003">
    <property type="protein sequence ID" value="KAF7839430.1"/>
    <property type="molecule type" value="Genomic_DNA"/>
</dbReference>
<dbReference type="Proteomes" id="UP000634136">
    <property type="component" value="Unassembled WGS sequence"/>
</dbReference>
<organism evidence="2 3">
    <name type="scientific">Senna tora</name>
    <dbReference type="NCBI Taxonomy" id="362788"/>
    <lineage>
        <taxon>Eukaryota</taxon>
        <taxon>Viridiplantae</taxon>
        <taxon>Streptophyta</taxon>
        <taxon>Embryophyta</taxon>
        <taxon>Tracheophyta</taxon>
        <taxon>Spermatophyta</taxon>
        <taxon>Magnoliopsida</taxon>
        <taxon>eudicotyledons</taxon>
        <taxon>Gunneridae</taxon>
        <taxon>Pentapetalae</taxon>
        <taxon>rosids</taxon>
        <taxon>fabids</taxon>
        <taxon>Fabales</taxon>
        <taxon>Fabaceae</taxon>
        <taxon>Caesalpinioideae</taxon>
        <taxon>Cassia clade</taxon>
        <taxon>Senna</taxon>
    </lineage>
</organism>
<proteinExistence type="predicted"/>
<feature type="region of interest" description="Disordered" evidence="1">
    <location>
        <begin position="1"/>
        <end position="28"/>
    </location>
</feature>
<protein>
    <submittedName>
        <fullName evidence="2">Uncharacterized protein</fullName>
    </submittedName>
</protein>
<sequence>MTSRPLSLHLTGGLLAKDDSPGTDSTRTFQLSSPLKGAIEGFHPSHSIKGLHSPRSATDPRPTCTNNQEAFALKTRALA</sequence>
<evidence type="ECO:0000313" key="3">
    <source>
        <dbReference type="Proteomes" id="UP000634136"/>
    </source>
</evidence>
<reference evidence="2" key="1">
    <citation type="submission" date="2020-09" db="EMBL/GenBank/DDBJ databases">
        <title>Genome-Enabled Discovery of Anthraquinone Biosynthesis in Senna tora.</title>
        <authorList>
            <person name="Kang S.-H."/>
            <person name="Pandey R.P."/>
            <person name="Lee C.-M."/>
            <person name="Sim J.-S."/>
            <person name="Jeong J.-T."/>
            <person name="Choi B.-S."/>
            <person name="Jung M."/>
            <person name="Ginzburg D."/>
            <person name="Zhao K."/>
            <person name="Won S.Y."/>
            <person name="Oh T.-J."/>
            <person name="Yu Y."/>
            <person name="Kim N.-H."/>
            <person name="Lee O.R."/>
            <person name="Lee T.-H."/>
            <person name="Bashyal P."/>
            <person name="Kim T.-S."/>
            <person name="Lee W.-H."/>
            <person name="Kawkins C."/>
            <person name="Kim C.-K."/>
            <person name="Kim J.S."/>
            <person name="Ahn B.O."/>
            <person name="Rhee S.Y."/>
            <person name="Sohng J.K."/>
        </authorList>
    </citation>
    <scope>NUCLEOTIDE SEQUENCE</scope>
    <source>
        <tissue evidence="2">Leaf</tissue>
    </source>
</reference>
<evidence type="ECO:0000313" key="2">
    <source>
        <dbReference type="EMBL" id="KAF7839430.1"/>
    </source>
</evidence>
<gene>
    <name evidence="2" type="ORF">G2W53_007912</name>
</gene>
<comment type="caution">
    <text evidence="2">The sequence shown here is derived from an EMBL/GenBank/DDBJ whole genome shotgun (WGS) entry which is preliminary data.</text>
</comment>
<accession>A0A835CGB0</accession>